<dbReference type="Pfam" id="PF18271">
    <property type="entry name" value="GH131_N"/>
    <property type="match status" value="1"/>
</dbReference>
<feature type="signal peptide" evidence="1">
    <location>
        <begin position="1"/>
        <end position="21"/>
    </location>
</feature>
<protein>
    <recommendedName>
        <fullName evidence="2">Glycoside hydrolase 131 catalytic N-terminal domain-containing protein</fullName>
    </recommendedName>
</protein>
<dbReference type="Gene3D" id="2.60.120.1160">
    <property type="match status" value="1"/>
</dbReference>
<dbReference type="EMBL" id="JAZHXI010000012">
    <property type="protein sequence ID" value="KAL2065395.1"/>
    <property type="molecule type" value="Genomic_DNA"/>
</dbReference>
<name>A0ABR4C6T0_9HELO</name>
<reference evidence="3 4" key="1">
    <citation type="journal article" date="2024" name="Commun. Biol.">
        <title>Comparative genomic analysis of thermophilic fungi reveals convergent evolutionary adaptations and gene losses.</title>
        <authorList>
            <person name="Steindorff A.S."/>
            <person name="Aguilar-Pontes M.V."/>
            <person name="Robinson A.J."/>
            <person name="Andreopoulos B."/>
            <person name="LaButti K."/>
            <person name="Kuo A."/>
            <person name="Mondo S."/>
            <person name="Riley R."/>
            <person name="Otillar R."/>
            <person name="Haridas S."/>
            <person name="Lipzen A."/>
            <person name="Grimwood J."/>
            <person name="Schmutz J."/>
            <person name="Clum A."/>
            <person name="Reid I.D."/>
            <person name="Moisan M.C."/>
            <person name="Butler G."/>
            <person name="Nguyen T.T.M."/>
            <person name="Dewar K."/>
            <person name="Conant G."/>
            <person name="Drula E."/>
            <person name="Henrissat B."/>
            <person name="Hansel C."/>
            <person name="Singer S."/>
            <person name="Hutchinson M.I."/>
            <person name="de Vries R.P."/>
            <person name="Natvig D.O."/>
            <person name="Powell A.J."/>
            <person name="Tsang A."/>
            <person name="Grigoriev I.V."/>
        </authorList>
    </citation>
    <scope>NUCLEOTIDE SEQUENCE [LARGE SCALE GENOMIC DNA]</scope>
    <source>
        <strain evidence="3 4">CBS 494.80</strain>
    </source>
</reference>
<dbReference type="InterPro" id="IPR041524">
    <property type="entry name" value="GH131_N"/>
</dbReference>
<sequence length="300" mass="33094">MALHATFVAALAAAFVTLSEATPNPKSAITCPITLDGRVAQSLTLQTFDTAASPFNPDYVKGANLTWSKILNFPDVGPSRFDGPANKALEVTISDASIFAPGGNPQLGFRRAGLLMGNGSDASNIGVQTYHWSIMQPEDKKRRMNLTHEYMNVWHETNDYSSNHFSLNAGVMLEQDKPKEGNVTTTGLDKRLWKVLDRKNNVIWTTRIDGEDWQNFGIKIDYEKNTIQVFYSKRNDKLKAVTEPLPNDNTGGGQFQIGIAKKPTETVSVVNDGYQERKIDEGQIYGGIFIENSGKGCISK</sequence>
<dbReference type="PANTHER" id="PTHR34612:SF4">
    <property type="entry name" value="GLYCOSIDE HYDROLASE 131 CATALYTIC N-TERMINAL DOMAIN-CONTAINING PROTEIN"/>
    <property type="match status" value="1"/>
</dbReference>
<proteinExistence type="predicted"/>
<evidence type="ECO:0000256" key="1">
    <source>
        <dbReference type="SAM" id="SignalP"/>
    </source>
</evidence>
<keyword evidence="4" id="KW-1185">Reference proteome</keyword>
<gene>
    <name evidence="3" type="ORF">VTL71DRAFT_3065</name>
</gene>
<feature type="domain" description="Glycoside hydrolase 131 catalytic N-terminal" evidence="2">
    <location>
        <begin position="35"/>
        <end position="296"/>
    </location>
</feature>
<feature type="chain" id="PRO_5046342817" description="Glycoside hydrolase 131 catalytic N-terminal domain-containing protein" evidence="1">
    <location>
        <begin position="22"/>
        <end position="300"/>
    </location>
</feature>
<comment type="caution">
    <text evidence="3">The sequence shown here is derived from an EMBL/GenBank/DDBJ whole genome shotgun (WGS) entry which is preliminary data.</text>
</comment>
<keyword evidence="1" id="KW-0732">Signal</keyword>
<organism evidence="3 4">
    <name type="scientific">Oculimacula yallundae</name>
    <dbReference type="NCBI Taxonomy" id="86028"/>
    <lineage>
        <taxon>Eukaryota</taxon>
        <taxon>Fungi</taxon>
        <taxon>Dikarya</taxon>
        <taxon>Ascomycota</taxon>
        <taxon>Pezizomycotina</taxon>
        <taxon>Leotiomycetes</taxon>
        <taxon>Helotiales</taxon>
        <taxon>Ploettnerulaceae</taxon>
        <taxon>Oculimacula</taxon>
    </lineage>
</organism>
<accession>A0ABR4C6T0</accession>
<dbReference type="PANTHER" id="PTHR34612">
    <property type="entry name" value="GH131_N DOMAIN-CONTAINING PROTEIN"/>
    <property type="match status" value="1"/>
</dbReference>
<dbReference type="Proteomes" id="UP001595075">
    <property type="component" value="Unassembled WGS sequence"/>
</dbReference>
<evidence type="ECO:0000313" key="4">
    <source>
        <dbReference type="Proteomes" id="UP001595075"/>
    </source>
</evidence>
<evidence type="ECO:0000313" key="3">
    <source>
        <dbReference type="EMBL" id="KAL2065395.1"/>
    </source>
</evidence>
<evidence type="ECO:0000259" key="2">
    <source>
        <dbReference type="Pfam" id="PF18271"/>
    </source>
</evidence>